<dbReference type="SFLD" id="SFLDS00019">
    <property type="entry name" value="Glutathione_Transferase_(cytos"/>
    <property type="match status" value="1"/>
</dbReference>
<dbReference type="PROSITE" id="PS50404">
    <property type="entry name" value="GST_NTER"/>
    <property type="match status" value="1"/>
</dbReference>
<dbReference type="SUPFAM" id="SSF47616">
    <property type="entry name" value="GST C-terminal domain-like"/>
    <property type="match status" value="1"/>
</dbReference>
<accession>A0AAD7XKZ5</accession>
<dbReference type="InterPro" id="IPR036282">
    <property type="entry name" value="Glutathione-S-Trfase_C_sf"/>
</dbReference>
<dbReference type="PANTHER" id="PTHR43968">
    <property type="match status" value="1"/>
</dbReference>
<dbReference type="InterPro" id="IPR050983">
    <property type="entry name" value="GST_Omega/HSP26"/>
</dbReference>
<sequence length="219" mass="24260">MSVVALALVAGVHAMSVTKLKLWSSAACPYAQRARIALEESGVSYDLRRTPGRAKVPVLEVDDLVICESLVITEYVAETAWAHNLSPEQRAIARLMVEVSPFSGYFEVLKARYDADDLADAVSAFAAKIGNFEKFLSKHAAGPFLFEDFCFAEAAIAPFVKRSVLCLNHFIDVDIRDVCQFRNCPRTLAFVEACLERPSVLTTSLPDEVYRRHEGTRAL</sequence>
<dbReference type="Gene3D" id="1.20.1050.10">
    <property type="match status" value="1"/>
</dbReference>
<proteinExistence type="predicted"/>
<reference evidence="2" key="1">
    <citation type="submission" date="2023-01" db="EMBL/GenBank/DDBJ databases">
        <title>Metagenome sequencing of chrysophaentin producing Chrysophaeum taylorii.</title>
        <authorList>
            <person name="Davison J."/>
            <person name="Bewley C."/>
        </authorList>
    </citation>
    <scope>NUCLEOTIDE SEQUENCE</scope>
    <source>
        <strain evidence="2">NIES-1699</strain>
    </source>
</reference>
<protein>
    <recommendedName>
        <fullName evidence="1">GST N-terminal domain-containing protein</fullName>
    </recommendedName>
</protein>
<dbReference type="Pfam" id="PF13417">
    <property type="entry name" value="GST_N_3"/>
    <property type="match status" value="1"/>
</dbReference>
<keyword evidence="3" id="KW-1185">Reference proteome</keyword>
<dbReference type="GO" id="GO:0005737">
    <property type="term" value="C:cytoplasm"/>
    <property type="evidence" value="ECO:0007669"/>
    <property type="project" value="TreeGrafter"/>
</dbReference>
<gene>
    <name evidence="2" type="ORF">CTAYLR_010251</name>
</gene>
<dbReference type="AlphaFoldDB" id="A0AAD7XKZ5"/>
<name>A0AAD7XKZ5_9STRA</name>
<evidence type="ECO:0000313" key="2">
    <source>
        <dbReference type="EMBL" id="KAJ8608120.1"/>
    </source>
</evidence>
<dbReference type="InterPro" id="IPR004045">
    <property type="entry name" value="Glutathione_S-Trfase_N"/>
</dbReference>
<dbReference type="PANTHER" id="PTHR43968:SF6">
    <property type="entry name" value="GLUTATHIONE S-TRANSFERASE OMEGA"/>
    <property type="match status" value="1"/>
</dbReference>
<evidence type="ECO:0000259" key="1">
    <source>
        <dbReference type="PROSITE" id="PS50404"/>
    </source>
</evidence>
<dbReference type="InterPro" id="IPR040079">
    <property type="entry name" value="Glutathione_S-Trfase"/>
</dbReference>
<feature type="domain" description="GST N-terminal" evidence="1">
    <location>
        <begin position="18"/>
        <end position="84"/>
    </location>
</feature>
<evidence type="ECO:0000313" key="3">
    <source>
        <dbReference type="Proteomes" id="UP001230188"/>
    </source>
</evidence>
<dbReference type="SUPFAM" id="SSF52833">
    <property type="entry name" value="Thioredoxin-like"/>
    <property type="match status" value="1"/>
</dbReference>
<organism evidence="2 3">
    <name type="scientific">Chrysophaeum taylorii</name>
    <dbReference type="NCBI Taxonomy" id="2483200"/>
    <lineage>
        <taxon>Eukaryota</taxon>
        <taxon>Sar</taxon>
        <taxon>Stramenopiles</taxon>
        <taxon>Ochrophyta</taxon>
        <taxon>Pelagophyceae</taxon>
        <taxon>Pelagomonadales</taxon>
        <taxon>Pelagomonadaceae</taxon>
        <taxon>Chrysophaeum</taxon>
    </lineage>
</organism>
<dbReference type="Gene3D" id="3.40.30.10">
    <property type="entry name" value="Glutaredoxin"/>
    <property type="match status" value="2"/>
</dbReference>
<dbReference type="CDD" id="cd00570">
    <property type="entry name" value="GST_N_family"/>
    <property type="match status" value="1"/>
</dbReference>
<dbReference type="InterPro" id="IPR036249">
    <property type="entry name" value="Thioredoxin-like_sf"/>
</dbReference>
<comment type="caution">
    <text evidence="2">The sequence shown here is derived from an EMBL/GenBank/DDBJ whole genome shotgun (WGS) entry which is preliminary data.</text>
</comment>
<dbReference type="Proteomes" id="UP001230188">
    <property type="component" value="Unassembled WGS sequence"/>
</dbReference>
<dbReference type="EMBL" id="JAQMWT010000184">
    <property type="protein sequence ID" value="KAJ8608120.1"/>
    <property type="molecule type" value="Genomic_DNA"/>
</dbReference>